<dbReference type="InterPro" id="IPR005183">
    <property type="entry name" value="DUF305_CopM-like"/>
</dbReference>
<feature type="region of interest" description="Disordered" evidence="1">
    <location>
        <begin position="1"/>
        <end position="21"/>
    </location>
</feature>
<sequence length="218" mass="23859">MPTAVQDPPVSEQAGGATPRPASRTLRYLTLAVTALMLLAVGWTAATLAAGRTPGERSAEAGFARDMSRHHAQAVEMAMIAYAKGQDPAIRQMGYDMALTQQAQIGHMQRWLQEWDLLPTGTRPAMEWMPDGVRVDANGLMPGMATREQIAQLHEAQGAEVDRLFMDLIIRHHLGGIHMADGLLKTSDRAEVVRMAEAMKQAQQNEINELRKLQQAAG</sequence>
<dbReference type="PANTHER" id="PTHR36933">
    <property type="entry name" value="SLL0788 PROTEIN"/>
    <property type="match status" value="1"/>
</dbReference>
<feature type="transmembrane region" description="Helical" evidence="2">
    <location>
        <begin position="28"/>
        <end position="50"/>
    </location>
</feature>
<evidence type="ECO:0000256" key="2">
    <source>
        <dbReference type="SAM" id="Phobius"/>
    </source>
</evidence>
<dbReference type="AlphaFoldDB" id="A0A372G579"/>
<evidence type="ECO:0000256" key="1">
    <source>
        <dbReference type="SAM" id="MobiDB-lite"/>
    </source>
</evidence>
<keyword evidence="2" id="KW-0472">Membrane</keyword>
<organism evidence="4 5">
    <name type="scientific">Micromonospora craniellae</name>
    <dbReference type="NCBI Taxonomy" id="2294034"/>
    <lineage>
        <taxon>Bacteria</taxon>
        <taxon>Bacillati</taxon>
        <taxon>Actinomycetota</taxon>
        <taxon>Actinomycetes</taxon>
        <taxon>Micromonosporales</taxon>
        <taxon>Micromonosporaceae</taxon>
        <taxon>Micromonospora</taxon>
    </lineage>
</organism>
<keyword evidence="2" id="KW-1133">Transmembrane helix</keyword>
<dbReference type="Pfam" id="PF03713">
    <property type="entry name" value="DUF305"/>
    <property type="match status" value="1"/>
</dbReference>
<feature type="domain" description="DUF305" evidence="3">
    <location>
        <begin position="60"/>
        <end position="213"/>
    </location>
</feature>
<dbReference type="OrthoDB" id="26872at2"/>
<keyword evidence="2" id="KW-0812">Transmembrane</keyword>
<dbReference type="Proteomes" id="UP000262621">
    <property type="component" value="Unassembled WGS sequence"/>
</dbReference>
<dbReference type="Gene3D" id="1.20.1260.10">
    <property type="match status" value="1"/>
</dbReference>
<protein>
    <submittedName>
        <fullName evidence="4">DUF305 domain-containing protein</fullName>
    </submittedName>
</protein>
<dbReference type="EMBL" id="QVFU01000001">
    <property type="protein sequence ID" value="RFS48064.1"/>
    <property type="molecule type" value="Genomic_DNA"/>
</dbReference>
<evidence type="ECO:0000259" key="3">
    <source>
        <dbReference type="Pfam" id="PF03713"/>
    </source>
</evidence>
<evidence type="ECO:0000313" key="5">
    <source>
        <dbReference type="Proteomes" id="UP000262621"/>
    </source>
</evidence>
<dbReference type="InterPro" id="IPR012347">
    <property type="entry name" value="Ferritin-like"/>
</dbReference>
<keyword evidence="5" id="KW-1185">Reference proteome</keyword>
<dbReference type="PANTHER" id="PTHR36933:SF1">
    <property type="entry name" value="SLL0788 PROTEIN"/>
    <property type="match status" value="1"/>
</dbReference>
<proteinExistence type="predicted"/>
<name>A0A372G579_9ACTN</name>
<reference evidence="4 5" key="1">
    <citation type="submission" date="2018-08" db="EMBL/GenBank/DDBJ databases">
        <title>Verrucosispora craniellae sp. nov., isolated from a marine sponge in the South China Sea.</title>
        <authorList>
            <person name="Li L."/>
            <person name="Lin H.W."/>
        </authorList>
    </citation>
    <scope>NUCLEOTIDE SEQUENCE [LARGE SCALE GENOMIC DNA]</scope>
    <source>
        <strain evidence="4 5">LHW63014</strain>
    </source>
</reference>
<comment type="caution">
    <text evidence="4">The sequence shown here is derived from an EMBL/GenBank/DDBJ whole genome shotgun (WGS) entry which is preliminary data.</text>
</comment>
<accession>A0A372G579</accession>
<gene>
    <name evidence="4" type="ORF">D0Q02_00725</name>
</gene>
<evidence type="ECO:0000313" key="4">
    <source>
        <dbReference type="EMBL" id="RFS48064.1"/>
    </source>
</evidence>